<feature type="domain" description="Glycosyl transferase family 1" evidence="1">
    <location>
        <begin position="197"/>
        <end position="346"/>
    </location>
</feature>
<accession>A0ABT9ECM7</accession>
<feature type="domain" description="Glycosyltransferase subfamily 4-like N-terminal" evidence="2">
    <location>
        <begin position="12"/>
        <end position="173"/>
    </location>
</feature>
<keyword evidence="3" id="KW-0328">Glycosyltransferase</keyword>
<name>A0ABT9ECM7_9PROT</name>
<evidence type="ECO:0000259" key="2">
    <source>
        <dbReference type="Pfam" id="PF13439"/>
    </source>
</evidence>
<proteinExistence type="predicted"/>
<dbReference type="InterPro" id="IPR001296">
    <property type="entry name" value="Glyco_trans_1"/>
</dbReference>
<gene>
    <name evidence="3" type="ORF">Q7A36_37015</name>
</gene>
<comment type="caution">
    <text evidence="3">The sequence shown here is derived from an EMBL/GenBank/DDBJ whole genome shotgun (WGS) entry which is preliminary data.</text>
</comment>
<dbReference type="Proteomes" id="UP001243009">
    <property type="component" value="Unassembled WGS sequence"/>
</dbReference>
<dbReference type="Pfam" id="PF00534">
    <property type="entry name" value="Glycos_transf_1"/>
    <property type="match status" value="1"/>
</dbReference>
<dbReference type="GO" id="GO:0016757">
    <property type="term" value="F:glycosyltransferase activity"/>
    <property type="evidence" value="ECO:0007669"/>
    <property type="project" value="UniProtKB-KW"/>
</dbReference>
<organism evidence="3 4">
    <name type="scientific">Paracraurococcus lichenis</name>
    <dbReference type="NCBI Taxonomy" id="3064888"/>
    <lineage>
        <taxon>Bacteria</taxon>
        <taxon>Pseudomonadati</taxon>
        <taxon>Pseudomonadota</taxon>
        <taxon>Alphaproteobacteria</taxon>
        <taxon>Acetobacterales</taxon>
        <taxon>Roseomonadaceae</taxon>
        <taxon>Paracraurococcus</taxon>
    </lineage>
</organism>
<keyword evidence="3" id="KW-0808">Transferase</keyword>
<dbReference type="PANTHER" id="PTHR12526">
    <property type="entry name" value="GLYCOSYLTRANSFERASE"/>
    <property type="match status" value="1"/>
</dbReference>
<protein>
    <submittedName>
        <fullName evidence="3">Glycosyltransferase family 4 protein</fullName>
        <ecNumber evidence="3">2.4.-.-</ecNumber>
    </submittedName>
</protein>
<keyword evidence="4" id="KW-1185">Reference proteome</keyword>
<dbReference type="CDD" id="cd03801">
    <property type="entry name" value="GT4_PimA-like"/>
    <property type="match status" value="1"/>
</dbReference>
<dbReference type="EMBL" id="JAUTWS010000142">
    <property type="protein sequence ID" value="MDO9713964.1"/>
    <property type="molecule type" value="Genomic_DNA"/>
</dbReference>
<dbReference type="SUPFAM" id="SSF53756">
    <property type="entry name" value="UDP-Glycosyltransferase/glycogen phosphorylase"/>
    <property type="match status" value="1"/>
</dbReference>
<dbReference type="Pfam" id="PF13439">
    <property type="entry name" value="Glyco_transf_4"/>
    <property type="match status" value="1"/>
</dbReference>
<evidence type="ECO:0000313" key="3">
    <source>
        <dbReference type="EMBL" id="MDO9713964.1"/>
    </source>
</evidence>
<evidence type="ECO:0000259" key="1">
    <source>
        <dbReference type="Pfam" id="PF00534"/>
    </source>
</evidence>
<dbReference type="InterPro" id="IPR028098">
    <property type="entry name" value="Glyco_trans_4-like_N"/>
</dbReference>
<dbReference type="Gene3D" id="3.40.50.2000">
    <property type="entry name" value="Glycogen Phosphorylase B"/>
    <property type="match status" value="2"/>
</dbReference>
<dbReference type="RefSeq" id="WP_305108811.1">
    <property type="nucleotide sequence ID" value="NZ_JAUTWS010000142.1"/>
</dbReference>
<reference evidence="3 4" key="1">
    <citation type="submission" date="2023-08" db="EMBL/GenBank/DDBJ databases">
        <title>The draft genome sequence of Paracraurococcus sp. LOR1-02.</title>
        <authorList>
            <person name="Kingkaew E."/>
            <person name="Tanasupawat S."/>
        </authorList>
    </citation>
    <scope>NUCLEOTIDE SEQUENCE [LARGE SCALE GENOMIC DNA]</scope>
    <source>
        <strain evidence="3 4">LOR1-02</strain>
    </source>
</reference>
<evidence type="ECO:0000313" key="4">
    <source>
        <dbReference type="Proteomes" id="UP001243009"/>
    </source>
</evidence>
<sequence>MSIHHELRPDAGAAGVTVRLAEALRSRGHHVDLLSFDDVGLPGNLPAYAFPWYVARTVLGRPNYDVLDLSSGDGWVLAALRRLIPMRAETALVTRSHGLEHTYHEALLARSKQGNLRLSWKYPIYHGGFRLWECRMSFALADAALFLNETELDYAVKRLGVKHSRAHRIPNGIGGAFVNTAERLTAAECCARQPSNLAFVGSYLERKGVEELRGAMISVLRHFPDAKLSYFGVAADPDAILVTYPAELRTRVSVVSRYRNEDLPNLLADQHILVFPSWFEGFPLTPLEAMACGLVPIVADIPGPTEYIKDGHNGIVVPSHQAVELERGIAGLLQEPDRWAALRTAAIATAKDHSWEKIAISMEAIYDAAIQEGR</sequence>
<dbReference type="EC" id="2.4.-.-" evidence="3"/>